<keyword evidence="1" id="KW-0472">Membrane</keyword>
<dbReference type="NCBIfam" id="TIGR02357">
    <property type="entry name" value="ECF_ThiT_YuaJ"/>
    <property type="match status" value="1"/>
</dbReference>
<name>A0ABV2LKX9_9BACL</name>
<feature type="transmembrane region" description="Helical" evidence="1">
    <location>
        <begin position="52"/>
        <end position="70"/>
    </location>
</feature>
<protein>
    <submittedName>
        <fullName evidence="2">Thiamine transporter</fullName>
    </submittedName>
</protein>
<accession>A0ABV2LKX9</accession>
<keyword evidence="1" id="KW-1133">Transmembrane helix</keyword>
<dbReference type="Proteomes" id="UP001549097">
    <property type="component" value="Unassembled WGS sequence"/>
</dbReference>
<reference evidence="2 3" key="1">
    <citation type="submission" date="2024-06" db="EMBL/GenBank/DDBJ databases">
        <title>Genomic Encyclopedia of Type Strains, Phase IV (KMG-IV): sequencing the most valuable type-strain genomes for metagenomic binning, comparative biology and taxonomic classification.</title>
        <authorList>
            <person name="Goeker M."/>
        </authorList>
    </citation>
    <scope>NUCLEOTIDE SEQUENCE [LARGE SCALE GENOMIC DNA]</scope>
    <source>
        <strain evidence="2 3">DSM 100124</strain>
    </source>
</reference>
<feature type="transmembrane region" description="Helical" evidence="1">
    <location>
        <begin position="147"/>
        <end position="171"/>
    </location>
</feature>
<evidence type="ECO:0000256" key="1">
    <source>
        <dbReference type="SAM" id="Phobius"/>
    </source>
</evidence>
<feature type="transmembrane region" description="Helical" evidence="1">
    <location>
        <begin position="6"/>
        <end position="31"/>
    </location>
</feature>
<dbReference type="InterPro" id="IPR012651">
    <property type="entry name" value="Thia_Transptr_ThiT"/>
</dbReference>
<sequence>MNNGKVLLMAEIAIMAALSLILGLISFKGIWPQGGSVSLEMVPIFLLAFRRGLKAGVFTGLVVGLLQLLINPQIYYFAQVILDYPLAFALAGVAGAFAPSLAQNRSKRTALMVLGIFVGCTLRLISHVLSGVIFFSEFAPKEMNVWLYSFLYNGSFMVVIFAITALVVILLTNTAPKLLHAARNGHHQAA</sequence>
<dbReference type="Pfam" id="PF09515">
    <property type="entry name" value="Thia_YuaJ"/>
    <property type="match status" value="1"/>
</dbReference>
<dbReference type="EMBL" id="JBEPMP010000001">
    <property type="protein sequence ID" value="MET3728784.1"/>
    <property type="molecule type" value="Genomic_DNA"/>
</dbReference>
<dbReference type="Gene3D" id="1.10.1760.20">
    <property type="match status" value="1"/>
</dbReference>
<feature type="transmembrane region" description="Helical" evidence="1">
    <location>
        <begin position="76"/>
        <end position="98"/>
    </location>
</feature>
<gene>
    <name evidence="2" type="ORF">ABID52_002365</name>
</gene>
<feature type="transmembrane region" description="Helical" evidence="1">
    <location>
        <begin position="110"/>
        <end position="135"/>
    </location>
</feature>
<proteinExistence type="predicted"/>
<comment type="caution">
    <text evidence="2">The sequence shown here is derived from an EMBL/GenBank/DDBJ whole genome shotgun (WGS) entry which is preliminary data.</text>
</comment>
<organism evidence="2 3">
    <name type="scientific">Fictibacillus halophilus</name>
    <dbReference type="NCBI Taxonomy" id="1610490"/>
    <lineage>
        <taxon>Bacteria</taxon>
        <taxon>Bacillati</taxon>
        <taxon>Bacillota</taxon>
        <taxon>Bacilli</taxon>
        <taxon>Bacillales</taxon>
        <taxon>Fictibacillaceae</taxon>
        <taxon>Fictibacillus</taxon>
    </lineage>
</organism>
<keyword evidence="3" id="KW-1185">Reference proteome</keyword>
<evidence type="ECO:0000313" key="3">
    <source>
        <dbReference type="Proteomes" id="UP001549097"/>
    </source>
</evidence>
<dbReference type="RefSeq" id="WP_144700844.1">
    <property type="nucleotide sequence ID" value="NZ_JAEACF010000001.1"/>
</dbReference>
<keyword evidence="1" id="KW-0812">Transmembrane</keyword>
<evidence type="ECO:0000313" key="2">
    <source>
        <dbReference type="EMBL" id="MET3728784.1"/>
    </source>
</evidence>